<keyword evidence="3" id="KW-1185">Reference proteome</keyword>
<protein>
    <submittedName>
        <fullName evidence="2">Uncharacterized protein</fullName>
    </submittedName>
</protein>
<dbReference type="AlphaFoldDB" id="A0A226BZ00"/>
<sequence length="88" mass="10228">MTRDKVTYETQEEKVLKDLKLDTKRNLKGTMDTVLSILCVITAINIYIWFGLGFICLSVTHLILITVLIYDLYRINKDQKNSNTNFVI</sequence>
<dbReference type="Proteomes" id="UP000214588">
    <property type="component" value="Unassembled WGS sequence"/>
</dbReference>
<feature type="transmembrane region" description="Helical" evidence="1">
    <location>
        <begin position="29"/>
        <end position="48"/>
    </location>
</feature>
<gene>
    <name evidence="2" type="ORF">CDO51_08540</name>
</gene>
<dbReference type="EMBL" id="NIQC01000018">
    <property type="protein sequence ID" value="OWZ83429.1"/>
    <property type="molecule type" value="Genomic_DNA"/>
</dbReference>
<reference evidence="2 3" key="1">
    <citation type="submission" date="2017-06" db="EMBL/GenBank/DDBJ databases">
        <title>Draft Genome Sequence of Natranaerobius trueperi halophilic, alkalithermophilic bacteria from soda lakes.</title>
        <authorList>
            <person name="Zhao B."/>
        </authorList>
    </citation>
    <scope>NUCLEOTIDE SEQUENCE [LARGE SCALE GENOMIC DNA]</scope>
    <source>
        <strain evidence="2 3">DSM 18760</strain>
    </source>
</reference>
<organism evidence="2 3">
    <name type="scientific">Natranaerobius trueperi</name>
    <dbReference type="NCBI Taxonomy" id="759412"/>
    <lineage>
        <taxon>Bacteria</taxon>
        <taxon>Bacillati</taxon>
        <taxon>Bacillota</taxon>
        <taxon>Clostridia</taxon>
        <taxon>Natranaerobiales</taxon>
        <taxon>Natranaerobiaceae</taxon>
        <taxon>Natranaerobius</taxon>
    </lineage>
</organism>
<proteinExistence type="predicted"/>
<keyword evidence="1" id="KW-1133">Transmembrane helix</keyword>
<keyword evidence="1" id="KW-0812">Transmembrane</keyword>
<evidence type="ECO:0000313" key="2">
    <source>
        <dbReference type="EMBL" id="OWZ83429.1"/>
    </source>
</evidence>
<accession>A0A226BZ00</accession>
<keyword evidence="1" id="KW-0472">Membrane</keyword>
<name>A0A226BZ00_9FIRM</name>
<evidence type="ECO:0000256" key="1">
    <source>
        <dbReference type="SAM" id="Phobius"/>
    </source>
</evidence>
<feature type="transmembrane region" description="Helical" evidence="1">
    <location>
        <begin position="54"/>
        <end position="73"/>
    </location>
</feature>
<comment type="caution">
    <text evidence="2">The sequence shown here is derived from an EMBL/GenBank/DDBJ whole genome shotgun (WGS) entry which is preliminary data.</text>
</comment>
<evidence type="ECO:0000313" key="3">
    <source>
        <dbReference type="Proteomes" id="UP000214588"/>
    </source>
</evidence>
<dbReference type="RefSeq" id="WP_089023859.1">
    <property type="nucleotide sequence ID" value="NZ_NIQC01000018.1"/>
</dbReference>